<keyword evidence="2" id="KW-1185">Reference proteome</keyword>
<organism evidence="1 2">
    <name type="scientific">Cognatiyoonia sediminum</name>
    <dbReference type="NCBI Taxonomy" id="1508389"/>
    <lineage>
        <taxon>Bacteria</taxon>
        <taxon>Pseudomonadati</taxon>
        <taxon>Pseudomonadota</taxon>
        <taxon>Alphaproteobacteria</taxon>
        <taxon>Rhodobacterales</taxon>
        <taxon>Paracoccaceae</taxon>
        <taxon>Cognatiyoonia</taxon>
    </lineage>
</organism>
<dbReference type="AlphaFoldDB" id="A0A1M5LIP3"/>
<protein>
    <recommendedName>
        <fullName evidence="3">SnoaL-like domain-containing protein</fullName>
    </recommendedName>
</protein>
<dbReference type="EMBL" id="FQXB01000001">
    <property type="protein sequence ID" value="SHG64888.1"/>
    <property type="molecule type" value="Genomic_DNA"/>
</dbReference>
<dbReference type="STRING" id="1508389.SAMN05444003_0312"/>
<accession>A0A1M5LIP3</accession>
<evidence type="ECO:0000313" key="2">
    <source>
        <dbReference type="Proteomes" id="UP000184074"/>
    </source>
</evidence>
<dbReference type="RefSeq" id="WP_072898759.1">
    <property type="nucleotide sequence ID" value="NZ_FQXB01000001.1"/>
</dbReference>
<evidence type="ECO:0008006" key="3">
    <source>
        <dbReference type="Google" id="ProtNLM"/>
    </source>
</evidence>
<dbReference type="OrthoDB" id="6163038at2"/>
<proteinExistence type="predicted"/>
<sequence length="120" mass="13783">MTEDLIELYQTYYVEGFRTNDISLIDKIVDYPITYIKDGEVSLRDTYPVDPAALKAELDWDHSTDWSFDVAGVNETTAHMVAKATRCRKDGSVIEKVHGFYAFRKTDAGWKMYVLADIVF</sequence>
<name>A0A1M5LIP3_9RHOB</name>
<evidence type="ECO:0000313" key="1">
    <source>
        <dbReference type="EMBL" id="SHG64888.1"/>
    </source>
</evidence>
<reference evidence="1 2" key="1">
    <citation type="submission" date="2016-11" db="EMBL/GenBank/DDBJ databases">
        <authorList>
            <person name="Jaros S."/>
            <person name="Januszkiewicz K."/>
            <person name="Wedrychowicz H."/>
        </authorList>
    </citation>
    <scope>NUCLEOTIDE SEQUENCE [LARGE SCALE GENOMIC DNA]</scope>
    <source>
        <strain evidence="1 2">DSM 28715</strain>
    </source>
</reference>
<gene>
    <name evidence="1" type="ORF">SAMN05444003_0312</name>
</gene>
<dbReference type="Proteomes" id="UP000184074">
    <property type="component" value="Unassembled WGS sequence"/>
</dbReference>